<dbReference type="AlphaFoldDB" id="A0A1I5XK21"/>
<dbReference type="PANTHER" id="PTHR42776:SF27">
    <property type="entry name" value="DIPEPTIDYL PEPTIDASE FAMILY MEMBER 6"/>
    <property type="match status" value="1"/>
</dbReference>
<evidence type="ECO:0000313" key="4">
    <source>
        <dbReference type="Proteomes" id="UP000199136"/>
    </source>
</evidence>
<evidence type="ECO:0000259" key="2">
    <source>
        <dbReference type="Pfam" id="PF00326"/>
    </source>
</evidence>
<protein>
    <submittedName>
        <fullName evidence="3">Dipeptidyl aminopeptidase/acylaminoacyl peptidase</fullName>
    </submittedName>
</protein>
<dbReference type="EMBL" id="FOXW01000005">
    <property type="protein sequence ID" value="SFQ32298.1"/>
    <property type="molecule type" value="Genomic_DNA"/>
</dbReference>
<dbReference type="PANTHER" id="PTHR42776">
    <property type="entry name" value="SERINE PEPTIDASE S9 FAMILY MEMBER"/>
    <property type="match status" value="1"/>
</dbReference>
<reference evidence="3 4" key="1">
    <citation type="submission" date="2016-10" db="EMBL/GenBank/DDBJ databases">
        <authorList>
            <person name="de Groot N.N."/>
        </authorList>
    </citation>
    <scope>NUCLEOTIDE SEQUENCE [LARGE SCALE GENOMIC DNA]</scope>
    <source>
        <strain evidence="3 4">DSM 20581</strain>
    </source>
</reference>
<dbReference type="InterPro" id="IPR029058">
    <property type="entry name" value="AB_hydrolase_fold"/>
</dbReference>
<dbReference type="Gene3D" id="2.120.10.30">
    <property type="entry name" value="TolB, C-terminal domain"/>
    <property type="match status" value="1"/>
</dbReference>
<dbReference type="SUPFAM" id="SSF82171">
    <property type="entry name" value="DPP6 N-terminal domain-like"/>
    <property type="match status" value="1"/>
</dbReference>
<dbReference type="GO" id="GO:0004177">
    <property type="term" value="F:aminopeptidase activity"/>
    <property type="evidence" value="ECO:0007669"/>
    <property type="project" value="UniProtKB-KW"/>
</dbReference>
<name>A0A1I5XK21_9LACT</name>
<gene>
    <name evidence="3" type="ORF">SAMN04488506_1441</name>
</gene>
<organism evidence="3 4">
    <name type="scientific">Desemzia incerta</name>
    <dbReference type="NCBI Taxonomy" id="82801"/>
    <lineage>
        <taxon>Bacteria</taxon>
        <taxon>Bacillati</taxon>
        <taxon>Bacillota</taxon>
        <taxon>Bacilli</taxon>
        <taxon>Lactobacillales</taxon>
        <taxon>Carnobacteriaceae</taxon>
        <taxon>Desemzia</taxon>
    </lineage>
</organism>
<dbReference type="Gene3D" id="3.40.50.1820">
    <property type="entry name" value="alpha/beta hydrolase"/>
    <property type="match status" value="1"/>
</dbReference>
<dbReference type="Pfam" id="PF00326">
    <property type="entry name" value="Peptidase_S9"/>
    <property type="match status" value="1"/>
</dbReference>
<dbReference type="GO" id="GO:0006508">
    <property type="term" value="P:proteolysis"/>
    <property type="evidence" value="ECO:0007669"/>
    <property type="project" value="InterPro"/>
</dbReference>
<keyword evidence="3" id="KW-0645">Protease</keyword>
<accession>A0A1I5XK21</accession>
<dbReference type="InterPro" id="IPR001375">
    <property type="entry name" value="Peptidase_S9_cat"/>
</dbReference>
<dbReference type="Proteomes" id="UP000199136">
    <property type="component" value="Unassembled WGS sequence"/>
</dbReference>
<evidence type="ECO:0000313" key="3">
    <source>
        <dbReference type="EMBL" id="SFQ32298.1"/>
    </source>
</evidence>
<dbReference type="RefSeq" id="WP_092480486.1">
    <property type="nucleotide sequence ID" value="NZ_FOXW01000005.1"/>
</dbReference>
<dbReference type="OrthoDB" id="108903at2"/>
<feature type="domain" description="Peptidase S9 prolyl oligopeptidase catalytic" evidence="2">
    <location>
        <begin position="453"/>
        <end position="660"/>
    </location>
</feature>
<sequence length="661" mass="74328">MKKITTESLYELKNVSQPVTWKDTIFYLETQIDKPENTYHTAIKSLDTKTKKRRDWGDNGSVNTAVEISPNQKWLSFLSNGTKDKKMQLMIMPLDGGTSIQLTDEKEGVSNYHWTSNGSSIYYQTSTDLTVEEKLDDSSQKTAADKADTLPKATTITKLTYKLDGAGILPADRDYHIKKIDIATKTLTTIMTRKDPVGLNYVSKDESYLIYADELLPDDEWAYGQTVYWYDVSSKESRSLTDSISKGSFRFAAMSPEEDYLLLIGNDFEYAFVSQNKLYGYDIASQKLTCLTAEHDIELGDVLVGDFQQQVNGIDPIWLTNEEFVFSTTEHGKIKLYKGTRSGDITVIFDQPLHLTDGAVFAGSNQFAVTYSSPTRPSLLGVIDLTTGELNDLYNPNQAFEKEYTITKPEMFWYKGADDWDIQGWYLAPEDRTSSHPAVLYIHGGPQVSYGETFFHEMQSLAAKGYGVILLNPRGGNGYGQEFVASILGDYGNKDYQDLMLGTDAVLAAHPEIDAESVYVAGGSYGGFMTNWIVGHTDRFKAAVTQRSISNWISFYGTSDVGPFFVQFQLQNDLSNVTKLWEMSPLAHAKNAKTPILILHSDDDLRCPKEQGEQFYIAMKRQGVETQFMTFPKSSHGLSRNGLPNLRIDRLKAVSDWFESH</sequence>
<keyword evidence="1" id="KW-0378">Hydrolase</keyword>
<dbReference type="InterPro" id="IPR011042">
    <property type="entry name" value="6-blade_b-propeller_TolB-like"/>
</dbReference>
<dbReference type="SUPFAM" id="SSF53474">
    <property type="entry name" value="alpha/beta-Hydrolases"/>
    <property type="match status" value="1"/>
</dbReference>
<keyword evidence="3" id="KW-0031">Aminopeptidase</keyword>
<dbReference type="GO" id="GO:0004252">
    <property type="term" value="F:serine-type endopeptidase activity"/>
    <property type="evidence" value="ECO:0007669"/>
    <property type="project" value="TreeGrafter"/>
</dbReference>
<proteinExistence type="predicted"/>
<dbReference type="STRING" id="82801.SAMN04488506_1441"/>
<evidence type="ECO:0000256" key="1">
    <source>
        <dbReference type="ARBA" id="ARBA00022801"/>
    </source>
</evidence>
<keyword evidence="4" id="KW-1185">Reference proteome</keyword>